<gene>
    <name evidence="1" type="ORF">JCM9157_2696</name>
</gene>
<keyword evidence="2" id="KW-1185">Reference proteome</keyword>
<organism evidence="1 2">
    <name type="scientific">Halalkalibacter akibai (strain ATCC 43226 / DSM 21942 / CIP 109018 / JCM 9157 / 1139)</name>
    <name type="common">Bacillus akibai</name>
    <dbReference type="NCBI Taxonomy" id="1236973"/>
    <lineage>
        <taxon>Bacteria</taxon>
        <taxon>Bacillati</taxon>
        <taxon>Bacillota</taxon>
        <taxon>Bacilli</taxon>
        <taxon>Bacillales</taxon>
        <taxon>Bacillaceae</taxon>
        <taxon>Halalkalibacter</taxon>
    </lineage>
</organism>
<proteinExistence type="predicted"/>
<dbReference type="Proteomes" id="UP000018896">
    <property type="component" value="Unassembled WGS sequence"/>
</dbReference>
<name>W4QUK8_HALA3</name>
<accession>W4QUK8</accession>
<comment type="caution">
    <text evidence="1">The sequence shown here is derived from an EMBL/GenBank/DDBJ whole genome shotgun (WGS) entry which is preliminary data.</text>
</comment>
<dbReference type="STRING" id="1236973.JCM9157_2696"/>
<dbReference type="AlphaFoldDB" id="W4QUK8"/>
<evidence type="ECO:0000313" key="1">
    <source>
        <dbReference type="EMBL" id="GAE35582.1"/>
    </source>
</evidence>
<reference evidence="1 2" key="1">
    <citation type="journal article" date="2014" name="Genome Announc.">
        <title>Draft Genome Sequences of Three Alkaliphilic Bacillus Strains, Bacillus wakoensis JCM 9140T, Bacillus akibai JCM 9157T, and Bacillus hemicellulosilyticus JCM 9152T.</title>
        <authorList>
            <person name="Yuki M."/>
            <person name="Oshima K."/>
            <person name="Suda W."/>
            <person name="Oshida Y."/>
            <person name="Kitamura K."/>
            <person name="Iida T."/>
            <person name="Hattori M."/>
            <person name="Ohkuma M."/>
        </authorList>
    </citation>
    <scope>NUCLEOTIDE SEQUENCE [LARGE SCALE GENOMIC DNA]</scope>
    <source>
        <strain evidence="1 2">JCM 9157</strain>
    </source>
</reference>
<dbReference type="RefSeq" id="WP_158318624.1">
    <property type="nucleotide sequence ID" value="NZ_BAUV01000020.1"/>
</dbReference>
<dbReference type="EMBL" id="BAUV01000020">
    <property type="protein sequence ID" value="GAE35582.1"/>
    <property type="molecule type" value="Genomic_DNA"/>
</dbReference>
<protein>
    <submittedName>
        <fullName evidence="1">Uncharacterized protein</fullName>
    </submittedName>
</protein>
<dbReference type="OrthoDB" id="9791488at2"/>
<evidence type="ECO:0000313" key="2">
    <source>
        <dbReference type="Proteomes" id="UP000018896"/>
    </source>
</evidence>
<sequence>MFREMYDFATSIIQEIEAKILDRNKMKTLLEDLAEKCPVSWVPKSECPII</sequence>